<feature type="compositionally biased region" description="Basic and acidic residues" evidence="1">
    <location>
        <begin position="1434"/>
        <end position="1451"/>
    </location>
</feature>
<feature type="compositionally biased region" description="Low complexity" evidence="1">
    <location>
        <begin position="552"/>
        <end position="568"/>
    </location>
</feature>
<feature type="compositionally biased region" description="Polar residues" evidence="1">
    <location>
        <begin position="1622"/>
        <end position="1636"/>
    </location>
</feature>
<feature type="compositionally biased region" description="Acidic residues" evidence="1">
    <location>
        <begin position="404"/>
        <end position="414"/>
    </location>
</feature>
<feature type="compositionally biased region" description="Basic and acidic residues" evidence="1">
    <location>
        <begin position="428"/>
        <end position="441"/>
    </location>
</feature>
<feature type="compositionally biased region" description="Low complexity" evidence="1">
    <location>
        <begin position="444"/>
        <end position="454"/>
    </location>
</feature>
<feature type="compositionally biased region" description="Low complexity" evidence="1">
    <location>
        <begin position="629"/>
        <end position="641"/>
    </location>
</feature>
<reference evidence="2" key="1">
    <citation type="submission" date="2020-05" db="EMBL/GenBank/DDBJ databases">
        <title>Phylogenomic resolution of chytrid fungi.</title>
        <authorList>
            <person name="Stajich J.E."/>
            <person name="Amses K."/>
            <person name="Simmons R."/>
            <person name="Seto K."/>
            <person name="Myers J."/>
            <person name="Bonds A."/>
            <person name="Quandt C.A."/>
            <person name="Barry K."/>
            <person name="Liu P."/>
            <person name="Grigoriev I."/>
            <person name="Longcore J.E."/>
            <person name="James T.Y."/>
        </authorList>
    </citation>
    <scope>NUCLEOTIDE SEQUENCE</scope>
    <source>
        <strain evidence="2">JEL0513</strain>
    </source>
</reference>
<organism evidence="2 3">
    <name type="scientific">Physocladia obscura</name>
    <dbReference type="NCBI Taxonomy" id="109957"/>
    <lineage>
        <taxon>Eukaryota</taxon>
        <taxon>Fungi</taxon>
        <taxon>Fungi incertae sedis</taxon>
        <taxon>Chytridiomycota</taxon>
        <taxon>Chytridiomycota incertae sedis</taxon>
        <taxon>Chytridiomycetes</taxon>
        <taxon>Chytridiales</taxon>
        <taxon>Chytriomycetaceae</taxon>
        <taxon>Physocladia</taxon>
    </lineage>
</organism>
<feature type="compositionally biased region" description="Acidic residues" evidence="1">
    <location>
        <begin position="807"/>
        <end position="817"/>
    </location>
</feature>
<feature type="compositionally biased region" description="Basic and acidic residues" evidence="1">
    <location>
        <begin position="1302"/>
        <end position="1324"/>
    </location>
</feature>
<evidence type="ECO:0000256" key="1">
    <source>
        <dbReference type="SAM" id="MobiDB-lite"/>
    </source>
</evidence>
<feature type="compositionally biased region" description="Basic and acidic residues" evidence="1">
    <location>
        <begin position="858"/>
        <end position="888"/>
    </location>
</feature>
<feature type="compositionally biased region" description="Basic and acidic residues" evidence="1">
    <location>
        <begin position="1762"/>
        <end position="1772"/>
    </location>
</feature>
<sequence>MSATARPARTTAVSPTSDSERNRDNRDRDKEARERNRKSRAALLQQINASNDGRRQIDRSHSRSRRVPTPDVSPDVTAKQLKSSNSNNNSNNKNNNNNNSDTSRVTSPTPLRPKNTSETKQRQQQRSPRHAAKESDDNDSDAEKSSSSRKQGARIMRSSVDAIPHINNRSKDERPRSQSVGARTARRKFADYDEETKNKNDTESSKPKYKSSEANGMSRRALPTTTGQQPQDEKEVQPTTRRPPPPPQQSVQQQSQTTRRYQNRKSSPSPSLPVAQRTPSRSNRTRNHDEDEAKKNSVAVQKSQANLKNAAEDTFPDRNQKKQGGDGEGGVGKTAGTTNVPQKKTIRSPIPIDSSEDSGNGDDSNDDSERNRRKKQQQYVKKNSDRGNRTIKTQKKNDAVVSESSDESSDDESILLEQISKQRQQNNKQKEKQQPSLKKDQLNSSRSSSGSTDSEAAHTKPNKKQQQQRNQSPDQIKLQQSNKFSENEKLAASVELKQKQKQPQLEQLKKKNQLEINNEADQKKNKLQRSPSLPNSDDDDSSEEEPAPPPKKQQQQQKQPLPPQQQQQVSVNIPARKSSVSSMDAALKQRAEKPQSPLGKSASKNEYTSSNNNRDNKKPAAKHVKEPQAAAEASDSSNSESKQILVSKQKKKQKEIAAARRKSVEIESDFDSESPHRQSPPPSKKLPPKKADDKNNTTQFPPPSQKKPQKPDNTDKNNNLQSPASVSRLSPSRRRRRKRLPIKYLSRAKRRSLVILITDARLRRYIQRRMREAGIVQHGRYANVPDLQSSDSDSDEKSSGGRGSGRDEDEYYEDSDDSGGYFDGGEGSSEYEDEDEHRRGPGGGGSGKKKQDIGQTKNKIDRKMKQSGDREDGEKGDNEKKNKKKGEVTEIQEQFSPILPKSKQLKIGSSSATVTGATLALKIAATTVQNQKIAKNPPISPSNPDRKSPVLASSQSTIKKIKNGGNTSGTGAETPVTTPPSSKTLPPPPQQRSSNSTQKKGKGGKQKQVESADESTNENKAGKNFRRQQKQQQQLQQSKSKASKTIVNDDSDSTPKKSDKNESDITVAYEISQPSKNQVNKALTDVTKKSKIDNAAISKAKSSTVFAVVQTMESDDPDFSAVSRKKPTLPTVTTESDANTNAYSTEYDYDDDDEEEERGRGRSRSRGPSVFRHNSQSGSPLLRGVFKKPTAAEENAGVNGSAANKAPPAGSNSSDFDSDDDSSKKNKAFPTPAASTKTGNFQAQLVNSNTSRKKQLPTAAAIIIAKTQQKHELREALSSSPPLRKNDNRESRYSSVFGDGSVYRDADSDKDGNNESAHDIRDESNNATAIGNRILKSGGNAQKSTSPSTQSNQMQTSKFIAPNQSAQHQQKRDDSDSPGRNDRVSRYSSVFGDKSGYGSRRNSDDDSDDNSMLQKSKSLNLVTAATKNVSRPEQQQKRKDFTSSVRNDRESLSSSLLDGSESSSYDGDGDPGKETFVGKNAASIWKSQMPKPEERRQPQQPNQKVISTEQQQRQHKQRKQRKRADSSDSAEEYDKNSENNQLKSKRQHQQQQNTKATTAVVARKRHSRSNKSNSSLASDSPPSLRRADLTETPPTNTRLSELSISSSFAAPAPVVTGEDTKSIISSMSTPTESKSGTLRKLWQTVAGTPPPAISPTLGTATARTALKKSQSSDSGATSPPGAASPIPRKPSLALSSTSTRSSVASNPVRLSSPAPPTTTGVPGTSESAKRGVLGWIFGKKPVDAVTSTSQPKSPLAAPQQEVKGKKLSDNEKTLSIVSAMSDSSEVNSDSDVSEILSKKKPVPPSPLLAFAPAVSKSLPRPQNQDQFESRVRRNEERKAGGSLGHREQGKSKSSTTSDSGDDSSDGGAVARNDQFAAVDQQRRAAKTAGSGSAGSRRERTH</sequence>
<feature type="compositionally biased region" description="Basic and acidic residues" evidence="1">
    <location>
        <begin position="1370"/>
        <end position="1385"/>
    </location>
</feature>
<dbReference type="Proteomes" id="UP001211907">
    <property type="component" value="Unassembled WGS sequence"/>
</dbReference>
<feature type="region of interest" description="Disordered" evidence="1">
    <location>
        <begin position="1744"/>
        <end position="1901"/>
    </location>
</feature>
<feature type="compositionally biased region" description="Basic and acidic residues" evidence="1">
    <location>
        <begin position="286"/>
        <end position="295"/>
    </location>
</feature>
<feature type="compositionally biased region" description="Polar residues" evidence="1">
    <location>
        <begin position="472"/>
        <end position="484"/>
    </location>
</feature>
<feature type="compositionally biased region" description="Polar residues" evidence="1">
    <location>
        <begin position="298"/>
        <end position="307"/>
    </location>
</feature>
<feature type="compositionally biased region" description="Polar residues" evidence="1">
    <location>
        <begin position="1130"/>
        <end position="1142"/>
    </location>
</feature>
<feature type="compositionally biased region" description="Low complexity" evidence="1">
    <location>
        <begin position="1452"/>
        <end position="1466"/>
    </location>
</feature>
<feature type="compositionally biased region" description="Low complexity" evidence="1">
    <location>
        <begin position="1570"/>
        <end position="1584"/>
    </location>
</feature>
<feature type="compositionally biased region" description="Basic and acidic residues" evidence="1">
    <location>
        <begin position="614"/>
        <end position="626"/>
    </location>
</feature>
<feature type="compositionally biased region" description="Polar residues" evidence="1">
    <location>
        <begin position="1233"/>
        <end position="1250"/>
    </location>
</feature>
<feature type="compositionally biased region" description="Low complexity" evidence="1">
    <location>
        <begin position="1717"/>
        <end position="1726"/>
    </location>
</feature>
<dbReference type="EMBL" id="JADGJH010000815">
    <property type="protein sequence ID" value="KAJ3122357.1"/>
    <property type="molecule type" value="Genomic_DNA"/>
</dbReference>
<feature type="compositionally biased region" description="Basic and acidic residues" evidence="1">
    <location>
        <begin position="1827"/>
        <end position="1850"/>
    </location>
</feature>
<keyword evidence="3" id="KW-1185">Reference proteome</keyword>
<feature type="compositionally biased region" description="Basic residues" evidence="1">
    <location>
        <begin position="731"/>
        <end position="743"/>
    </location>
</feature>
<feature type="compositionally biased region" description="Basic and acidic residues" evidence="1">
    <location>
        <begin position="1053"/>
        <end position="1063"/>
    </location>
</feature>
<feature type="compositionally biased region" description="Polar residues" evidence="1">
    <location>
        <begin position="101"/>
        <end position="114"/>
    </location>
</feature>
<proteinExistence type="predicted"/>
<feature type="compositionally biased region" description="Polar residues" evidence="1">
    <location>
        <begin position="1592"/>
        <end position="1608"/>
    </location>
</feature>
<gene>
    <name evidence="2" type="ORF">HK100_012029</name>
</gene>
<feature type="compositionally biased region" description="Low complexity" evidence="1">
    <location>
        <begin position="82"/>
        <end position="100"/>
    </location>
</feature>
<evidence type="ECO:0000313" key="3">
    <source>
        <dbReference type="Proteomes" id="UP001211907"/>
    </source>
</evidence>
<feature type="region of interest" description="Disordered" evidence="1">
    <location>
        <begin position="1269"/>
        <end position="1729"/>
    </location>
</feature>
<feature type="compositionally biased region" description="Low complexity" evidence="1">
    <location>
        <begin position="1691"/>
        <end position="1705"/>
    </location>
</feature>
<feature type="compositionally biased region" description="Polar residues" evidence="1">
    <location>
        <begin position="1339"/>
        <end position="1368"/>
    </location>
</feature>
<feature type="compositionally biased region" description="Basic residues" evidence="1">
    <location>
        <begin position="1513"/>
        <end position="1522"/>
    </location>
</feature>
<feature type="compositionally biased region" description="Acidic residues" evidence="1">
    <location>
        <begin position="1147"/>
        <end position="1156"/>
    </location>
</feature>
<protein>
    <submittedName>
        <fullName evidence="2">Uncharacterized protein</fullName>
    </submittedName>
</protein>
<feature type="compositionally biased region" description="Basic and acidic residues" evidence="1">
    <location>
        <begin position="18"/>
        <end position="34"/>
    </location>
</feature>
<feature type="compositionally biased region" description="Low complexity" evidence="1">
    <location>
        <begin position="974"/>
        <end position="984"/>
    </location>
</feature>
<feature type="compositionally biased region" description="Acidic residues" evidence="1">
    <location>
        <begin position="354"/>
        <end position="366"/>
    </location>
</feature>
<feature type="compositionally biased region" description="Low complexity" evidence="1">
    <location>
        <begin position="249"/>
        <end position="260"/>
    </location>
</feature>
<feature type="compositionally biased region" description="Low complexity" evidence="1">
    <location>
        <begin position="1030"/>
        <end position="1044"/>
    </location>
</feature>
<accession>A0AAD5T0C8</accession>
<evidence type="ECO:0000313" key="2">
    <source>
        <dbReference type="EMBL" id="KAJ3122357.1"/>
    </source>
</evidence>
<feature type="compositionally biased region" description="Basic and acidic residues" evidence="1">
    <location>
        <begin position="131"/>
        <end position="146"/>
    </location>
</feature>
<feature type="compositionally biased region" description="Polar residues" evidence="1">
    <location>
        <begin position="1072"/>
        <end position="1081"/>
    </location>
</feature>
<feature type="compositionally biased region" description="Polar residues" evidence="1">
    <location>
        <begin position="1412"/>
        <end position="1433"/>
    </location>
</feature>
<feature type="region of interest" description="Disordered" evidence="1">
    <location>
        <begin position="1113"/>
        <end position="1255"/>
    </location>
</feature>
<feature type="compositionally biased region" description="Basic and acidic residues" evidence="1">
    <location>
        <begin position="315"/>
        <end position="325"/>
    </location>
</feature>
<feature type="compositionally biased region" description="Low complexity" evidence="1">
    <location>
        <begin position="1777"/>
        <end position="1790"/>
    </location>
</feature>
<feature type="compositionally biased region" description="Acidic residues" evidence="1">
    <location>
        <begin position="536"/>
        <end position="546"/>
    </location>
</feature>
<feature type="compositionally biased region" description="Basic and acidic residues" evidence="1">
    <location>
        <begin position="188"/>
        <end position="206"/>
    </location>
</feature>
<comment type="caution">
    <text evidence="2">The sequence shown here is derived from an EMBL/GenBank/DDBJ whole genome shotgun (WGS) entry which is preliminary data.</text>
</comment>
<feature type="compositionally biased region" description="Polar residues" evidence="1">
    <location>
        <begin position="1656"/>
        <end position="1677"/>
    </location>
</feature>
<feature type="region of interest" description="Disordered" evidence="1">
    <location>
        <begin position="927"/>
        <end position="1096"/>
    </location>
</feature>
<feature type="compositionally biased region" description="Basic and acidic residues" evidence="1">
    <location>
        <begin position="654"/>
        <end position="665"/>
    </location>
</feature>
<feature type="region of interest" description="Disordered" evidence="1">
    <location>
        <begin position="781"/>
        <end position="911"/>
    </location>
</feature>
<feature type="compositionally biased region" description="Polar residues" evidence="1">
    <location>
        <begin position="602"/>
        <end position="613"/>
    </location>
</feature>
<feature type="region of interest" description="Disordered" evidence="1">
    <location>
        <begin position="1"/>
        <end position="743"/>
    </location>
</feature>
<feature type="compositionally biased region" description="Basic and acidic residues" evidence="1">
    <location>
        <begin position="52"/>
        <end position="61"/>
    </location>
</feature>
<name>A0AAD5T0C8_9FUNG</name>